<dbReference type="Proteomes" id="UP000269396">
    <property type="component" value="Unassembled WGS sequence"/>
</dbReference>
<protein>
    <submittedName>
        <fullName evidence="2">Uncharacterized protein</fullName>
    </submittedName>
</protein>
<dbReference type="AlphaFoldDB" id="A0A3P8FAJ6"/>
<organism evidence="2 3">
    <name type="scientific">Schistosoma mattheei</name>
    <dbReference type="NCBI Taxonomy" id="31246"/>
    <lineage>
        <taxon>Eukaryota</taxon>
        <taxon>Metazoa</taxon>
        <taxon>Spiralia</taxon>
        <taxon>Lophotrochozoa</taxon>
        <taxon>Platyhelminthes</taxon>
        <taxon>Trematoda</taxon>
        <taxon>Digenea</taxon>
        <taxon>Strigeidida</taxon>
        <taxon>Schistosomatoidea</taxon>
        <taxon>Schistosomatidae</taxon>
        <taxon>Schistosoma</taxon>
    </lineage>
</organism>
<name>A0A3P8FAJ6_9TREM</name>
<evidence type="ECO:0000313" key="2">
    <source>
        <dbReference type="EMBL" id="VDP73212.1"/>
    </source>
</evidence>
<accession>A0A3P8FAJ6</accession>
<feature type="signal peptide" evidence="1">
    <location>
        <begin position="1"/>
        <end position="20"/>
    </location>
</feature>
<proteinExistence type="predicted"/>
<evidence type="ECO:0000256" key="1">
    <source>
        <dbReference type="SAM" id="SignalP"/>
    </source>
</evidence>
<evidence type="ECO:0000313" key="3">
    <source>
        <dbReference type="Proteomes" id="UP000269396"/>
    </source>
</evidence>
<dbReference type="EMBL" id="UZAL01038211">
    <property type="protein sequence ID" value="VDP73212.1"/>
    <property type="molecule type" value="Genomic_DNA"/>
</dbReference>
<keyword evidence="3" id="KW-1185">Reference proteome</keyword>
<reference evidence="2 3" key="1">
    <citation type="submission" date="2018-11" db="EMBL/GenBank/DDBJ databases">
        <authorList>
            <consortium name="Pathogen Informatics"/>
        </authorList>
    </citation>
    <scope>NUCLEOTIDE SEQUENCE [LARGE SCALE GENOMIC DNA]</scope>
    <source>
        <strain>Denwood</strain>
        <strain evidence="3">Zambia</strain>
    </source>
</reference>
<feature type="chain" id="PRO_5017949012" evidence="1">
    <location>
        <begin position="21"/>
        <end position="53"/>
    </location>
</feature>
<gene>
    <name evidence="2" type="ORF">SMTD_LOCUS17111</name>
</gene>
<sequence length="53" mass="6275">MMKVLLLILMTILRFHHILRRNHGNCTDNELNLVVSISKILFHSMLLYDLLNL</sequence>
<keyword evidence="1" id="KW-0732">Signal</keyword>